<dbReference type="CDD" id="cd18186">
    <property type="entry name" value="BTB_POZ_ZBTB_KLHL-like"/>
    <property type="match status" value="1"/>
</dbReference>
<dbReference type="EMBL" id="KN837145">
    <property type="protein sequence ID" value="KIJ40244.1"/>
    <property type="molecule type" value="Genomic_DNA"/>
</dbReference>
<evidence type="ECO:0000313" key="2">
    <source>
        <dbReference type="EMBL" id="KIJ40244.1"/>
    </source>
</evidence>
<dbReference type="InterPro" id="IPR000210">
    <property type="entry name" value="BTB/POZ_dom"/>
</dbReference>
<dbReference type="OrthoDB" id="3235673at2759"/>
<dbReference type="SUPFAM" id="SSF54695">
    <property type="entry name" value="POZ domain"/>
    <property type="match status" value="1"/>
</dbReference>
<reference evidence="2 3" key="1">
    <citation type="submission" date="2014-06" db="EMBL/GenBank/DDBJ databases">
        <title>Evolutionary Origins and Diversification of the Mycorrhizal Mutualists.</title>
        <authorList>
            <consortium name="DOE Joint Genome Institute"/>
            <consortium name="Mycorrhizal Genomics Consortium"/>
            <person name="Kohler A."/>
            <person name="Kuo A."/>
            <person name="Nagy L.G."/>
            <person name="Floudas D."/>
            <person name="Copeland A."/>
            <person name="Barry K.W."/>
            <person name="Cichocki N."/>
            <person name="Veneault-Fourrey C."/>
            <person name="LaButti K."/>
            <person name="Lindquist E.A."/>
            <person name="Lipzen A."/>
            <person name="Lundell T."/>
            <person name="Morin E."/>
            <person name="Murat C."/>
            <person name="Riley R."/>
            <person name="Ohm R."/>
            <person name="Sun H."/>
            <person name="Tunlid A."/>
            <person name="Henrissat B."/>
            <person name="Grigoriev I.V."/>
            <person name="Hibbett D.S."/>
            <person name="Martin F."/>
        </authorList>
    </citation>
    <scope>NUCLEOTIDE SEQUENCE [LARGE SCALE GENOMIC DNA]</scope>
    <source>
        <strain evidence="2 3">SS14</strain>
    </source>
</reference>
<dbReference type="AlphaFoldDB" id="A0A0C9UZD9"/>
<dbReference type="Pfam" id="PF00651">
    <property type="entry name" value="BTB"/>
    <property type="match status" value="1"/>
</dbReference>
<organism evidence="2 3">
    <name type="scientific">Sphaerobolus stellatus (strain SS14)</name>
    <dbReference type="NCBI Taxonomy" id="990650"/>
    <lineage>
        <taxon>Eukaryota</taxon>
        <taxon>Fungi</taxon>
        <taxon>Dikarya</taxon>
        <taxon>Basidiomycota</taxon>
        <taxon>Agaricomycotina</taxon>
        <taxon>Agaricomycetes</taxon>
        <taxon>Phallomycetidae</taxon>
        <taxon>Geastrales</taxon>
        <taxon>Sphaerobolaceae</taxon>
        <taxon>Sphaerobolus</taxon>
    </lineage>
</organism>
<evidence type="ECO:0000313" key="3">
    <source>
        <dbReference type="Proteomes" id="UP000054279"/>
    </source>
</evidence>
<gene>
    <name evidence="2" type="ORF">M422DRAFT_780740</name>
</gene>
<sequence length="345" mass="39634">MEAFTKETKTDDIGRKPPFWHENGDIILSVKDAQANGEEHQFKVHKLILSLQSIVFLDMVELGGIQENKCPIVHLPGDSVQGVRALLMVLYKVALYNEPDVITFESALELLKLSHKYQFNEVYGAVIRLLKESWPVNRKKYVTFKRAYPKDRSAKCIQLISVARLVGANELLPTAFFELANQDLEMKLRTKSSHIQAISDKDMIRILVGQRRLIGYCIDPSVQTLDWNNKPILRHKHAGHKIENGCGVDCNVDKYFNSWKDFRGEWALRGYLRSFDVNGALMGYLHLNNELEPALCTNCKTWLSSLVLLVADEIWSNIPKAFDLPEIDPREYEDSKEVHWPNAFY</sequence>
<protein>
    <recommendedName>
        <fullName evidence="1">BTB domain-containing protein</fullName>
    </recommendedName>
</protein>
<dbReference type="Gene3D" id="3.30.710.10">
    <property type="entry name" value="Potassium Channel Kv1.1, Chain A"/>
    <property type="match status" value="1"/>
</dbReference>
<accession>A0A0C9UZD9</accession>
<dbReference type="HOGENOM" id="CLU_756877_0_0_1"/>
<proteinExistence type="predicted"/>
<dbReference type="PROSITE" id="PS50097">
    <property type="entry name" value="BTB"/>
    <property type="match status" value="1"/>
</dbReference>
<feature type="domain" description="BTB" evidence="1">
    <location>
        <begin position="24"/>
        <end position="91"/>
    </location>
</feature>
<dbReference type="SMART" id="SM00225">
    <property type="entry name" value="BTB"/>
    <property type="match status" value="1"/>
</dbReference>
<name>A0A0C9UZD9_SPHS4</name>
<keyword evidence="3" id="KW-1185">Reference proteome</keyword>
<dbReference type="InterPro" id="IPR011333">
    <property type="entry name" value="SKP1/BTB/POZ_sf"/>
</dbReference>
<dbReference type="Proteomes" id="UP000054279">
    <property type="component" value="Unassembled WGS sequence"/>
</dbReference>
<evidence type="ECO:0000259" key="1">
    <source>
        <dbReference type="PROSITE" id="PS50097"/>
    </source>
</evidence>